<dbReference type="InterPro" id="IPR036291">
    <property type="entry name" value="NAD(P)-bd_dom_sf"/>
</dbReference>
<dbReference type="EMBL" id="PDJH01000001">
    <property type="protein sequence ID" value="PFG36750.1"/>
    <property type="molecule type" value="Genomic_DNA"/>
</dbReference>
<gene>
    <name evidence="2" type="ORF">ATL41_1488</name>
</gene>
<dbReference type="SUPFAM" id="SSF51735">
    <property type="entry name" value="NAD(P)-binding Rossmann-fold domains"/>
    <property type="match status" value="1"/>
</dbReference>
<evidence type="ECO:0000313" key="3">
    <source>
        <dbReference type="Proteomes" id="UP000221394"/>
    </source>
</evidence>
<dbReference type="GO" id="GO:0005737">
    <property type="term" value="C:cytoplasm"/>
    <property type="evidence" value="ECO:0007669"/>
    <property type="project" value="TreeGrafter"/>
</dbReference>
<dbReference type="Pfam" id="PF11066">
    <property type="entry name" value="DUF2867"/>
    <property type="match status" value="1"/>
</dbReference>
<feature type="domain" description="NAD(P)-binding" evidence="1">
    <location>
        <begin position="20"/>
        <end position="136"/>
    </location>
</feature>
<dbReference type="InterPro" id="IPR016040">
    <property type="entry name" value="NAD(P)-bd_dom"/>
</dbReference>
<sequence length="518" mass="56364">MDDVAAPQLLPSRVTALVTGATGYLGGRLVPQLLAAGHRVKVIARDERRLAEVPWRDDVEVVEGDLSEAEDTARALRPDGAGGDAAGDVDVLFYLVHSMGASGDFETTELDMARSVAREARRAGVRRIVYLGGLHPDGVELSPHMRSRTAVGDALLDSGVPTIVYQAGVVIGSGSASFEMIRHLTENLPVMPAPAWVRNRIEPIAVRDVLHYLVGAVRVPLDVSRRFDLGSREVLSYAGLMYGYMHEAGLPKRRIYSLPTPAPRLAGWWVTLVTPIPHGMAVPLVQSLQHDAVSREHDIDEHVPLPPDGLTPYREAVRLALGKMSRGDVETTWAGASSGVPADPLPSDPAWAGLTVYTDERERTARHVDPADAWRVVEGVGGANGWYSLPVAWAVRGLLDKLVGGVGGRRGRRHPERLVVGDAVDWWRVEALERGHLLRLRAEMRVPGDAWLEMVVEPAEGGGTSYRQRAIYFPRGLRGKAYWWAIWPFHALIFPAMARNLLAAAAASHDDAGQAQTA</sequence>
<dbReference type="RefSeq" id="WP_098457897.1">
    <property type="nucleotide sequence ID" value="NZ_PDJH01000001.1"/>
</dbReference>
<dbReference type="Gene3D" id="3.40.50.720">
    <property type="entry name" value="NAD(P)-binding Rossmann-like Domain"/>
    <property type="match status" value="1"/>
</dbReference>
<dbReference type="OrthoDB" id="9774199at2"/>
<dbReference type="PANTHER" id="PTHR48079:SF6">
    <property type="entry name" value="NAD(P)-BINDING DOMAIN-CONTAINING PROTEIN-RELATED"/>
    <property type="match status" value="1"/>
</dbReference>
<dbReference type="Proteomes" id="UP000221394">
    <property type="component" value="Unassembled WGS sequence"/>
</dbReference>
<comment type="caution">
    <text evidence="2">The sequence shown here is derived from an EMBL/GenBank/DDBJ whole genome shotgun (WGS) entry which is preliminary data.</text>
</comment>
<accession>A0A2A9EEU7</accession>
<dbReference type="InterPro" id="IPR051783">
    <property type="entry name" value="NAD(P)-dependent_oxidoreduct"/>
</dbReference>
<keyword evidence="3" id="KW-1185">Reference proteome</keyword>
<name>A0A2A9EEU7_9MICO</name>
<proteinExistence type="predicted"/>
<organism evidence="2 3">
    <name type="scientific">Flavimobilis soli</name>
    <dbReference type="NCBI Taxonomy" id="442709"/>
    <lineage>
        <taxon>Bacteria</taxon>
        <taxon>Bacillati</taxon>
        <taxon>Actinomycetota</taxon>
        <taxon>Actinomycetes</taxon>
        <taxon>Micrococcales</taxon>
        <taxon>Jonesiaceae</taxon>
        <taxon>Flavimobilis</taxon>
    </lineage>
</organism>
<protein>
    <submittedName>
        <fullName evidence="2">Uncharacterized protein YbjT (DUF2867 family)</fullName>
    </submittedName>
</protein>
<reference evidence="2 3" key="1">
    <citation type="submission" date="2017-10" db="EMBL/GenBank/DDBJ databases">
        <title>Sequencing the genomes of 1000 actinobacteria strains.</title>
        <authorList>
            <person name="Klenk H.-P."/>
        </authorList>
    </citation>
    <scope>NUCLEOTIDE SEQUENCE [LARGE SCALE GENOMIC DNA]</scope>
    <source>
        <strain evidence="2 3">DSM 21574</strain>
    </source>
</reference>
<evidence type="ECO:0000259" key="1">
    <source>
        <dbReference type="Pfam" id="PF13460"/>
    </source>
</evidence>
<evidence type="ECO:0000313" key="2">
    <source>
        <dbReference type="EMBL" id="PFG36750.1"/>
    </source>
</evidence>
<dbReference type="PANTHER" id="PTHR48079">
    <property type="entry name" value="PROTEIN YEEZ"/>
    <property type="match status" value="1"/>
</dbReference>
<dbReference type="Pfam" id="PF13460">
    <property type="entry name" value="NAD_binding_10"/>
    <property type="match status" value="1"/>
</dbReference>
<dbReference type="AlphaFoldDB" id="A0A2A9EEU7"/>
<dbReference type="InterPro" id="IPR021295">
    <property type="entry name" value="DUF2867"/>
</dbReference>
<dbReference type="SUPFAM" id="SSF55961">
    <property type="entry name" value="Bet v1-like"/>
    <property type="match status" value="1"/>
</dbReference>
<dbReference type="GO" id="GO:0004029">
    <property type="term" value="F:aldehyde dehydrogenase (NAD+) activity"/>
    <property type="evidence" value="ECO:0007669"/>
    <property type="project" value="TreeGrafter"/>
</dbReference>